<sequence>FNPEHVEPRCTHHITSQAGRQAANALLEKKTYSLSEAIIISGDVNDEHMPDRITFFPA</sequence>
<dbReference type="AlphaFoldDB" id="A0A367KYY9"/>
<keyword evidence="2" id="KW-1185">Reference proteome</keyword>
<name>A0A367KYY9_9HYPO</name>
<accession>A0A367KYY9</accession>
<dbReference type="Proteomes" id="UP000253664">
    <property type="component" value="Unassembled WGS sequence"/>
</dbReference>
<reference evidence="1 2" key="1">
    <citation type="journal article" date="2015" name="BMC Genomics">
        <title>Insights from the genome of Ophiocordyceps polyrhachis-furcata to pathogenicity and host specificity in insect fungi.</title>
        <authorList>
            <person name="Wichadakul D."/>
            <person name="Kobmoo N."/>
            <person name="Ingsriswang S."/>
            <person name="Tangphatsornruang S."/>
            <person name="Chantasingh D."/>
            <person name="Luangsa-ard J.J."/>
            <person name="Eurwilaichitr L."/>
        </authorList>
    </citation>
    <scope>NUCLEOTIDE SEQUENCE [LARGE SCALE GENOMIC DNA]</scope>
    <source>
        <strain evidence="1 2">BCC 54312</strain>
    </source>
</reference>
<organism evidence="1 2">
    <name type="scientific">Ophiocordyceps polyrhachis-furcata BCC 54312</name>
    <dbReference type="NCBI Taxonomy" id="1330021"/>
    <lineage>
        <taxon>Eukaryota</taxon>
        <taxon>Fungi</taxon>
        <taxon>Dikarya</taxon>
        <taxon>Ascomycota</taxon>
        <taxon>Pezizomycotina</taxon>
        <taxon>Sordariomycetes</taxon>
        <taxon>Hypocreomycetidae</taxon>
        <taxon>Hypocreales</taxon>
        <taxon>Ophiocordycipitaceae</taxon>
        <taxon>Ophiocordyceps</taxon>
    </lineage>
</organism>
<proteinExistence type="predicted"/>
<gene>
    <name evidence="1" type="ORF">L249_1374</name>
</gene>
<comment type="caution">
    <text evidence="1">The sequence shown here is derived from an EMBL/GenBank/DDBJ whole genome shotgun (WGS) entry which is preliminary data.</text>
</comment>
<dbReference type="EMBL" id="LKCN02000031">
    <property type="protein sequence ID" value="RCI07391.1"/>
    <property type="molecule type" value="Genomic_DNA"/>
</dbReference>
<evidence type="ECO:0000313" key="1">
    <source>
        <dbReference type="EMBL" id="RCI07391.1"/>
    </source>
</evidence>
<evidence type="ECO:0000313" key="2">
    <source>
        <dbReference type="Proteomes" id="UP000253664"/>
    </source>
</evidence>
<feature type="non-terminal residue" evidence="1">
    <location>
        <position position="1"/>
    </location>
</feature>
<protein>
    <submittedName>
        <fullName evidence="1">Uncharacterized protein</fullName>
    </submittedName>
</protein>